<dbReference type="EMBL" id="LQRT01000046">
    <property type="protein sequence ID" value="KZS38575.1"/>
    <property type="molecule type" value="Genomic_DNA"/>
</dbReference>
<name>A0A162XDW8_9FLAO</name>
<protein>
    <recommendedName>
        <fullName evidence="1">GH29D-like beta-sandwich domain-containing protein</fullName>
    </recommendedName>
</protein>
<dbReference type="InterPro" id="IPR059177">
    <property type="entry name" value="GH29D-like_dom"/>
</dbReference>
<proteinExistence type="predicted"/>
<feature type="domain" description="GH29D-like beta-sandwich" evidence="1">
    <location>
        <begin position="43"/>
        <end position="90"/>
    </location>
</feature>
<evidence type="ECO:0000259" key="1">
    <source>
        <dbReference type="Pfam" id="PF13290"/>
    </source>
</evidence>
<keyword evidence="3" id="KW-1185">Reference proteome</keyword>
<accession>A0A162XDW8</accession>
<dbReference type="STRING" id="1642818.AWE51_13320"/>
<evidence type="ECO:0000313" key="2">
    <source>
        <dbReference type="EMBL" id="KZS38575.1"/>
    </source>
</evidence>
<gene>
    <name evidence="2" type="ORF">AWE51_13320</name>
</gene>
<dbReference type="Pfam" id="PF13290">
    <property type="entry name" value="CHB_HEX_C_1"/>
    <property type="match status" value="1"/>
</dbReference>
<comment type="caution">
    <text evidence="2">The sequence shown here is derived from an EMBL/GenBank/DDBJ whole genome shotgun (WGS) entry which is preliminary data.</text>
</comment>
<organism evidence="2 3">
    <name type="scientific">Aquimarina aggregata</name>
    <dbReference type="NCBI Taxonomy" id="1642818"/>
    <lineage>
        <taxon>Bacteria</taxon>
        <taxon>Pseudomonadati</taxon>
        <taxon>Bacteroidota</taxon>
        <taxon>Flavobacteriia</taxon>
        <taxon>Flavobacteriales</taxon>
        <taxon>Flavobacteriaceae</taxon>
        <taxon>Aquimarina</taxon>
    </lineage>
</organism>
<dbReference type="AlphaFoldDB" id="A0A162XDW8"/>
<evidence type="ECO:0000313" key="3">
    <source>
        <dbReference type="Proteomes" id="UP000076715"/>
    </source>
</evidence>
<dbReference type="Proteomes" id="UP000076715">
    <property type="component" value="Unassembled WGS sequence"/>
</dbReference>
<sequence>MYSCKKNSNKSDLSDHFVQTKDVQLVNPKIETKSVIIDSSSSITALLDLDQAVIYYTTDGSEPDETSNKYTNSISISKPGKYTFKAFHLDFKPSDAIDVSFFNKGVDVRSIALETALNKQYPGKGQNTLVNGEKGTLNFRDGEWLGVTEPFIAIVEFDDVMYIESIDIGYLVNTDSWIFPIQDISIDFSEDGINYMPIGPIKKIEKQESNSTKLENINISVSKRLKKMKIKISNVTAIPKWHQGKGNPAWLFMDEWIFNTQKN</sequence>
<reference evidence="2 3" key="1">
    <citation type="submission" date="2016-01" db="EMBL/GenBank/DDBJ databases">
        <title>The draft genome sequence of Aquimarina sp. RZW4-3-2.</title>
        <authorList>
            <person name="Wang Y."/>
        </authorList>
    </citation>
    <scope>NUCLEOTIDE SEQUENCE [LARGE SCALE GENOMIC DNA]</scope>
    <source>
        <strain evidence="2 3">RZW4-3-2</strain>
    </source>
</reference>